<dbReference type="HOGENOM" id="CLU_050652_2_0_9"/>
<keyword evidence="1" id="KW-0472">Membrane</keyword>
<accession>A5N605</accession>
<dbReference type="AlphaFoldDB" id="A5N605"/>
<feature type="transmembrane region" description="Helical" evidence="1">
    <location>
        <begin position="138"/>
        <end position="157"/>
    </location>
</feature>
<evidence type="ECO:0008006" key="4">
    <source>
        <dbReference type="Google" id="ProtNLM"/>
    </source>
</evidence>
<dbReference type="EMBL" id="CP000673">
    <property type="protein sequence ID" value="EDK32736.1"/>
    <property type="molecule type" value="Genomic_DNA"/>
</dbReference>
<dbReference type="Pfam" id="PF11167">
    <property type="entry name" value="DUF2953"/>
    <property type="match status" value="1"/>
</dbReference>
<dbReference type="STRING" id="431943.CKL_0683"/>
<dbReference type="RefSeq" id="WP_011989251.1">
    <property type="nucleotide sequence ID" value="NC_009706.1"/>
</dbReference>
<reference evidence="2 3" key="1">
    <citation type="journal article" date="2008" name="Proc. Natl. Acad. Sci. U.S.A.">
        <title>The genome of Clostridium kluyveri, a strict anaerobe with unique metabolic features.</title>
        <authorList>
            <person name="Seedorf H."/>
            <person name="Fricke W.F."/>
            <person name="Veith B."/>
            <person name="Brueggemann H."/>
            <person name="Liesegang H."/>
            <person name="Strittmatter A."/>
            <person name="Miethke M."/>
            <person name="Buckel W."/>
            <person name="Hinderberger J."/>
            <person name="Li F."/>
            <person name="Hagemeier C."/>
            <person name="Thauer R.K."/>
            <person name="Gottschalk G."/>
        </authorList>
    </citation>
    <scope>NUCLEOTIDE SEQUENCE [LARGE SCALE GENOMIC DNA]</scope>
    <source>
        <strain evidence="3">ATCC 8527 / DSM 555 / NCIMB 10680</strain>
    </source>
</reference>
<feature type="transmembrane region" description="Helical" evidence="1">
    <location>
        <begin position="6"/>
        <end position="26"/>
    </location>
</feature>
<gene>
    <name evidence="2" type="ordered locus">CKL_0683</name>
</gene>
<name>A5N605_CLOK5</name>
<dbReference type="InterPro" id="IPR021338">
    <property type="entry name" value="DUF2953"/>
</dbReference>
<keyword evidence="1" id="KW-0812">Transmembrane</keyword>
<organism evidence="2 3">
    <name type="scientific">Clostridium kluyveri (strain ATCC 8527 / DSM 555 / NBRC 12016 / NCIMB 10680 / K1)</name>
    <dbReference type="NCBI Taxonomy" id="431943"/>
    <lineage>
        <taxon>Bacteria</taxon>
        <taxon>Bacillati</taxon>
        <taxon>Bacillota</taxon>
        <taxon>Clostridia</taxon>
        <taxon>Eubacteriales</taxon>
        <taxon>Clostridiaceae</taxon>
        <taxon>Clostridium</taxon>
    </lineage>
</organism>
<keyword evidence="1" id="KW-1133">Transmembrane helix</keyword>
<dbReference type="KEGG" id="ckl:CKL_0683"/>
<keyword evidence="3" id="KW-1185">Reference proteome</keyword>
<evidence type="ECO:0000256" key="1">
    <source>
        <dbReference type="SAM" id="Phobius"/>
    </source>
</evidence>
<sequence>MIFLKIIGIILLFIVIFFMVIILNNIKYKIELTYRQRKINYGVRMDLFLNIISIMAEGTNENVEIFVKILFFKKKLKTDFKQHRQDKIRIEGDMEDTSFHIVNTIEMISKYREYLGKFISIIKPKYVKIEGIYGFEDPYITGILSGFIGAISLLLPAHSIKLNPDFFNKIFNLEVKVEGKTRIILLIGITLKFLICNAYENIMTKLKAKFKKKSKMGKIKFKSSDEMKFD</sequence>
<feature type="transmembrane region" description="Helical" evidence="1">
    <location>
        <begin position="183"/>
        <end position="202"/>
    </location>
</feature>
<protein>
    <recommendedName>
        <fullName evidence="4">DUF2953 domain-containing protein</fullName>
    </recommendedName>
</protein>
<proteinExistence type="predicted"/>
<evidence type="ECO:0000313" key="3">
    <source>
        <dbReference type="Proteomes" id="UP000002411"/>
    </source>
</evidence>
<dbReference type="Proteomes" id="UP000002411">
    <property type="component" value="Chromosome"/>
</dbReference>
<evidence type="ECO:0000313" key="2">
    <source>
        <dbReference type="EMBL" id="EDK32736.1"/>
    </source>
</evidence>